<protein>
    <submittedName>
        <fullName evidence="4">Alpha/beta fold hydrolase</fullName>
    </submittedName>
</protein>
<dbReference type="PANTHER" id="PTHR11487">
    <property type="entry name" value="THIOESTERASE"/>
    <property type="match status" value="1"/>
</dbReference>
<evidence type="ECO:0000256" key="2">
    <source>
        <dbReference type="ARBA" id="ARBA00022801"/>
    </source>
</evidence>
<dbReference type="InterPro" id="IPR001031">
    <property type="entry name" value="Thioesterase"/>
</dbReference>
<dbReference type="Gene3D" id="3.40.50.1820">
    <property type="entry name" value="alpha/beta hydrolase"/>
    <property type="match status" value="1"/>
</dbReference>
<dbReference type="InterPro" id="IPR012223">
    <property type="entry name" value="TEII"/>
</dbReference>
<accession>A0ABV3AD46</accession>
<dbReference type="SMART" id="SM00824">
    <property type="entry name" value="PKS_TE"/>
    <property type="match status" value="1"/>
</dbReference>
<dbReference type="InterPro" id="IPR020802">
    <property type="entry name" value="TesA-like"/>
</dbReference>
<dbReference type="Pfam" id="PF00975">
    <property type="entry name" value="Thioesterase"/>
    <property type="match status" value="1"/>
</dbReference>
<keyword evidence="2 4" id="KW-0378">Hydrolase</keyword>
<evidence type="ECO:0000259" key="3">
    <source>
        <dbReference type="SMART" id="SM00824"/>
    </source>
</evidence>
<dbReference type="PANTHER" id="PTHR11487:SF0">
    <property type="entry name" value="S-ACYL FATTY ACID SYNTHASE THIOESTERASE, MEDIUM CHAIN"/>
    <property type="match status" value="1"/>
</dbReference>
<evidence type="ECO:0000256" key="1">
    <source>
        <dbReference type="ARBA" id="ARBA00007169"/>
    </source>
</evidence>
<reference evidence="4 5" key="1">
    <citation type="submission" date="2024-06" db="EMBL/GenBank/DDBJ databases">
        <title>The Natural Products Discovery Center: Release of the First 8490 Sequenced Strains for Exploring Actinobacteria Biosynthetic Diversity.</title>
        <authorList>
            <person name="Kalkreuter E."/>
            <person name="Kautsar S.A."/>
            <person name="Yang D."/>
            <person name="Bader C.D."/>
            <person name="Teijaro C.N."/>
            <person name="Fluegel L."/>
            <person name="Davis C.M."/>
            <person name="Simpson J.R."/>
            <person name="Lauterbach L."/>
            <person name="Steele A.D."/>
            <person name="Gui C."/>
            <person name="Meng S."/>
            <person name="Li G."/>
            <person name="Viehrig K."/>
            <person name="Ye F."/>
            <person name="Su P."/>
            <person name="Kiefer A.F."/>
            <person name="Nichols A."/>
            <person name="Cepeda A.J."/>
            <person name="Yan W."/>
            <person name="Fan B."/>
            <person name="Jiang Y."/>
            <person name="Adhikari A."/>
            <person name="Zheng C.-J."/>
            <person name="Schuster L."/>
            <person name="Cowan T.M."/>
            <person name="Smanski M.J."/>
            <person name="Chevrette M.G."/>
            <person name="De Carvalho L.P.S."/>
            <person name="Shen B."/>
        </authorList>
    </citation>
    <scope>NUCLEOTIDE SEQUENCE [LARGE SCALE GENOMIC DNA]</scope>
    <source>
        <strain evidence="4 5">NPDC020594</strain>
    </source>
</reference>
<comment type="similarity">
    <text evidence="1">Belongs to the thioesterase family.</text>
</comment>
<comment type="caution">
    <text evidence="4">The sequence shown here is derived from an EMBL/GenBank/DDBJ whole genome shotgun (WGS) entry which is preliminary data.</text>
</comment>
<gene>
    <name evidence="4" type="ORF">AB0H04_23885</name>
</gene>
<sequence length="252" mass="27289">MSRPDSKWFRIFHPSANATARLVCFPHAGASAGSYFGLSVALAPEVEVLAVQYPGRQDRWREPLVDDIGLLAAPIAEALGRRSGAALGFFGHSMGALVAFETARRYEATRGLSLRAFFASGRRPPSRYAPGSVHTQGDQALIAHMVSLGGADPALLDNEELQEMILPVVRNDYRATENYRLQPGPRLRSAVTVLVGDSDPLTPVDEAAAWSEHTDGDTEIRVFSGGHFFLDTHEQQVATLVKQRLSSAVPAP</sequence>
<dbReference type="InterPro" id="IPR029058">
    <property type="entry name" value="AB_hydrolase_fold"/>
</dbReference>
<proteinExistence type="inferred from homology"/>
<evidence type="ECO:0000313" key="4">
    <source>
        <dbReference type="EMBL" id="MEU5709879.1"/>
    </source>
</evidence>
<dbReference type="EMBL" id="JBFAEG010000017">
    <property type="protein sequence ID" value="MEU5709879.1"/>
    <property type="molecule type" value="Genomic_DNA"/>
</dbReference>
<dbReference type="RefSeq" id="WP_359258298.1">
    <property type="nucleotide sequence ID" value="NZ_JBFAEG010000017.1"/>
</dbReference>
<dbReference type="Proteomes" id="UP001551011">
    <property type="component" value="Unassembled WGS sequence"/>
</dbReference>
<evidence type="ECO:0000313" key="5">
    <source>
        <dbReference type="Proteomes" id="UP001551011"/>
    </source>
</evidence>
<keyword evidence="5" id="KW-1185">Reference proteome</keyword>
<feature type="domain" description="Thioesterase TesA-like" evidence="3">
    <location>
        <begin position="23"/>
        <end position="245"/>
    </location>
</feature>
<name>A0ABV3AD46_9ACTN</name>
<organism evidence="4 5">
    <name type="scientific">Streptomyces flaveolus</name>
    <dbReference type="NCBI Taxonomy" id="67297"/>
    <lineage>
        <taxon>Bacteria</taxon>
        <taxon>Bacillati</taxon>
        <taxon>Actinomycetota</taxon>
        <taxon>Actinomycetes</taxon>
        <taxon>Kitasatosporales</taxon>
        <taxon>Streptomycetaceae</taxon>
        <taxon>Streptomyces</taxon>
    </lineage>
</organism>
<dbReference type="GO" id="GO:0016787">
    <property type="term" value="F:hydrolase activity"/>
    <property type="evidence" value="ECO:0007669"/>
    <property type="project" value="UniProtKB-KW"/>
</dbReference>
<dbReference type="SUPFAM" id="SSF53474">
    <property type="entry name" value="alpha/beta-Hydrolases"/>
    <property type="match status" value="1"/>
</dbReference>